<sequence>MPALPVYPYRCAPDGLLTRRQSRAAGLRPGGVDPVAEIRWRRGRRYALLYDRSRAKPVRPMTAGRWHALSAAMRARRTCSTCRRDRGYVIPRSLGCCWPCADASKEAA</sequence>
<dbReference type="InterPro" id="IPR048142">
    <property type="entry name" value="QRL_CxxC_CxxC"/>
</dbReference>
<evidence type="ECO:0000313" key="1">
    <source>
        <dbReference type="EMBL" id="MBY8876801.1"/>
    </source>
</evidence>
<protein>
    <submittedName>
        <fullName evidence="1">Uncharacterized protein</fullName>
    </submittedName>
</protein>
<dbReference type="RefSeq" id="WP_222960643.1">
    <property type="nucleotide sequence ID" value="NZ_JAINZZ010000003.1"/>
</dbReference>
<gene>
    <name evidence="1" type="ORF">K7862_03990</name>
</gene>
<comment type="caution">
    <text evidence="1">The sequence shown here is derived from an EMBL/GenBank/DDBJ whole genome shotgun (WGS) entry which is preliminary data.</text>
</comment>
<accession>A0ABS7Q0Z3</accession>
<dbReference type="NCBIfam" id="NF041638">
    <property type="entry name" value="QRL_CxxC_CxxC"/>
    <property type="match status" value="1"/>
</dbReference>
<evidence type="ECO:0000313" key="2">
    <source>
        <dbReference type="Proteomes" id="UP000778578"/>
    </source>
</evidence>
<organism evidence="1 2">
    <name type="scientific">Actinacidiphila acidipaludis</name>
    <dbReference type="NCBI Taxonomy" id="2873382"/>
    <lineage>
        <taxon>Bacteria</taxon>
        <taxon>Bacillati</taxon>
        <taxon>Actinomycetota</taxon>
        <taxon>Actinomycetes</taxon>
        <taxon>Kitasatosporales</taxon>
        <taxon>Streptomycetaceae</taxon>
        <taxon>Actinacidiphila</taxon>
    </lineage>
</organism>
<keyword evidence="2" id="KW-1185">Reference proteome</keyword>
<dbReference type="EMBL" id="JAINZZ010000003">
    <property type="protein sequence ID" value="MBY8876801.1"/>
    <property type="molecule type" value="Genomic_DNA"/>
</dbReference>
<reference evidence="1 2" key="1">
    <citation type="submission" date="2021-08" db="EMBL/GenBank/DDBJ databases">
        <title>WGS of actinomycetes from Thailand.</title>
        <authorList>
            <person name="Thawai C."/>
        </authorList>
    </citation>
    <scope>NUCLEOTIDE SEQUENCE [LARGE SCALE GENOMIC DNA]</scope>
    <source>
        <strain evidence="1 2">PLK6-54</strain>
    </source>
</reference>
<dbReference type="Proteomes" id="UP000778578">
    <property type="component" value="Unassembled WGS sequence"/>
</dbReference>
<proteinExistence type="predicted"/>
<name>A0ABS7Q0Z3_9ACTN</name>